<reference evidence="1 2" key="1">
    <citation type="submission" date="2016-10" db="EMBL/GenBank/DDBJ databases">
        <authorList>
            <person name="de Groot N.N."/>
        </authorList>
    </citation>
    <scope>NUCLEOTIDE SEQUENCE [LARGE SCALE GENOMIC DNA]</scope>
    <source>
        <strain evidence="1 2">DSM 44149</strain>
    </source>
</reference>
<name>A0A1G9S7T8_ALLAB</name>
<dbReference type="Proteomes" id="UP000183376">
    <property type="component" value="Chromosome I"/>
</dbReference>
<organism evidence="1 2">
    <name type="scientific">Allokutzneria albata</name>
    <name type="common">Kibdelosporangium albatum</name>
    <dbReference type="NCBI Taxonomy" id="211114"/>
    <lineage>
        <taxon>Bacteria</taxon>
        <taxon>Bacillati</taxon>
        <taxon>Actinomycetota</taxon>
        <taxon>Actinomycetes</taxon>
        <taxon>Pseudonocardiales</taxon>
        <taxon>Pseudonocardiaceae</taxon>
        <taxon>Allokutzneria</taxon>
    </lineage>
</organism>
<accession>A0A1G9S7T8</accession>
<dbReference type="EMBL" id="LT629701">
    <property type="protein sequence ID" value="SDM31367.1"/>
    <property type="molecule type" value="Genomic_DNA"/>
</dbReference>
<gene>
    <name evidence="1" type="ORF">SAMN04489726_0942</name>
</gene>
<proteinExistence type="predicted"/>
<evidence type="ECO:0000313" key="2">
    <source>
        <dbReference type="Proteomes" id="UP000183376"/>
    </source>
</evidence>
<dbReference type="AlphaFoldDB" id="A0A1G9S7T8"/>
<protein>
    <submittedName>
        <fullName evidence="1">Uncharacterized protein</fullName>
    </submittedName>
</protein>
<keyword evidence="2" id="KW-1185">Reference proteome</keyword>
<dbReference type="STRING" id="211114.SAMN04489726_0942"/>
<sequence>MMAKGSSSAVARPITCGRIDFGPAESSGIRVCAKAGVSRNSHCDHDGVLVASPGAWYCRSVRTTGAVGTVMPKRRQHVRAEVVSTLIRAVDVKDWPSQGFDWYILTQRPGGRTSGPERSGFGCSSWCSCELRSARAAFRVVLVPIVRPELRDRPDRHGRVLPGRPRSAPARPQGLVRARAVLRLQQEIARALPDVLEEAAKSIRSGTWERRSRTGRPRGWPSCTARLTYSSHPCTGCVFMRQTIAGHVHEPRRP</sequence>
<evidence type="ECO:0000313" key="1">
    <source>
        <dbReference type="EMBL" id="SDM31367.1"/>
    </source>
</evidence>